<name>A0A6A5VC79_9PLEO</name>
<dbReference type="Proteomes" id="UP000800036">
    <property type="component" value="Unassembled WGS sequence"/>
</dbReference>
<feature type="compositionally biased region" description="Polar residues" evidence="3">
    <location>
        <begin position="257"/>
        <end position="269"/>
    </location>
</feature>
<gene>
    <name evidence="4" type="ORF">BU23DRAFT_553009</name>
</gene>
<dbReference type="OrthoDB" id="676979at2759"/>
<dbReference type="PROSITE" id="PS51450">
    <property type="entry name" value="LRR"/>
    <property type="match status" value="5"/>
</dbReference>
<dbReference type="PANTHER" id="PTHR45712">
    <property type="entry name" value="AGAP008170-PA"/>
    <property type="match status" value="1"/>
</dbReference>
<dbReference type="InterPro" id="IPR003591">
    <property type="entry name" value="Leu-rich_rpt_typical-subtyp"/>
</dbReference>
<evidence type="ECO:0008006" key="6">
    <source>
        <dbReference type="Google" id="ProtNLM"/>
    </source>
</evidence>
<feature type="compositionally biased region" description="Low complexity" evidence="3">
    <location>
        <begin position="9"/>
        <end position="18"/>
    </location>
</feature>
<feature type="compositionally biased region" description="Polar residues" evidence="3">
    <location>
        <begin position="31"/>
        <end position="40"/>
    </location>
</feature>
<feature type="compositionally biased region" description="Polar residues" evidence="3">
    <location>
        <begin position="102"/>
        <end position="124"/>
    </location>
</feature>
<feature type="compositionally biased region" description="Basic and acidic residues" evidence="3">
    <location>
        <begin position="433"/>
        <end position="442"/>
    </location>
</feature>
<dbReference type="SUPFAM" id="SSF52058">
    <property type="entry name" value="L domain-like"/>
    <property type="match status" value="2"/>
</dbReference>
<accession>A0A6A5VC79</accession>
<sequence>MEQPPSGIPRPSSGIPRPTSRLPVLRPAASQGLSRTPSTEQLRKKPSLSSISRTGQPPSSLQKKPSLSTISSRASQPPPSLQKKASRSSLARSSVVPPVSANTSSNRTSVLSTKRSIPSLTQPRASVADASVFKKPIGPPHSRQTRTNPQLQKTTAQKPQNDDVLGNLGAFRSASRASSRASSRAGFYDNEPSPVLVDDDVEAPTPAIRKPRASLSERTIESLSQLPSSPAAGKVRRRSSFFGNGESMGPPARPASALSNGRRPTTSDGTPRDAPATPKKSTLGLQRGSMTVPGKRSVSAVTSSTSATPSRISSVARTTSMLKKPPLSQIQNLQSTPKARPLSNSKTMVARTPTARPSIGGTFGQAISPPAATPVATPLPAKKTPETTRKAPSSSAALREQLAKAKAVKRAPVTTGPTTASSKPKSSQALREQIAKAREAARRTTATSPPRPRTNTPPRDAIIPDPVEIASFDFGLEDPFNQHPKGGASLLRKRVDAARADGKLNIAAMSLNEIPEEVLNMYQYDPNANTAWGEVVDLTTMIAADNDLQSLPESMFPDMDYEAAMESDEVVPQFGGIQSLDLHGNSIRELPMGLRRLPQLSRLNLTRNKMSMDSLDVVFQIPTLRDLKLAENKLEGAFPSSVETLTLLETLELQGNKLTSLPPEIRALTRLRALNISNNNLSSLPSEVFTSMSVIDLNASKNSFSGAFFQVDIVPNLQNLYLANNSLTSLCVSETVSLPSMKHLNLSANRLSTLPNMSDWKNLTTLLVGENSLSSIPEGFCSLSQLRNADFTGNNIDKLDHCIALMEALHNLTLAANPLRERKYLTMNAEDIKRDLFSRLDPATVPGADLPEDAADLAGEELSAEDNGWKLTPSGTLDLSSQNMTEVDEAIASFAESHNIKQLYLQRNSLMKIPAVTSQLTLLSVLDLSRNNIINPLAEPLALPKLRELRLAGNKIKTLDGVTSLLSAPSLHHLDVSNNHISGALPELRVRFPELTTLLASDNTIDEVSEEAVAGLKIVSLSNNELSRLEPRIGLLAGTLTSFDVEGNKFRVPNYTVLKKGTDAVLTWLKDRIPSPTEEFFDCPSPTF</sequence>
<dbReference type="InterPro" id="IPR050333">
    <property type="entry name" value="SLRP"/>
</dbReference>
<evidence type="ECO:0000256" key="2">
    <source>
        <dbReference type="ARBA" id="ARBA00022737"/>
    </source>
</evidence>
<evidence type="ECO:0000256" key="1">
    <source>
        <dbReference type="ARBA" id="ARBA00022614"/>
    </source>
</evidence>
<dbReference type="InterPro" id="IPR032675">
    <property type="entry name" value="LRR_dom_sf"/>
</dbReference>
<protein>
    <recommendedName>
        <fullName evidence="6">L domain-like protein</fullName>
    </recommendedName>
</protein>
<dbReference type="Pfam" id="PF00560">
    <property type="entry name" value="LRR_1"/>
    <property type="match status" value="1"/>
</dbReference>
<dbReference type="InterPro" id="IPR001611">
    <property type="entry name" value="Leu-rich_rpt"/>
</dbReference>
<keyword evidence="1" id="KW-0433">Leucine-rich repeat</keyword>
<proteinExistence type="predicted"/>
<keyword evidence="2" id="KW-0677">Repeat</keyword>
<feature type="region of interest" description="Disordered" evidence="3">
    <location>
        <begin position="1"/>
        <end position="464"/>
    </location>
</feature>
<feature type="compositionally biased region" description="Low complexity" evidence="3">
    <location>
        <begin position="87"/>
        <end position="101"/>
    </location>
</feature>
<evidence type="ECO:0000313" key="5">
    <source>
        <dbReference type="Proteomes" id="UP000800036"/>
    </source>
</evidence>
<evidence type="ECO:0000256" key="3">
    <source>
        <dbReference type="SAM" id="MobiDB-lite"/>
    </source>
</evidence>
<dbReference type="EMBL" id="ML976673">
    <property type="protein sequence ID" value="KAF1974754.1"/>
    <property type="molecule type" value="Genomic_DNA"/>
</dbReference>
<dbReference type="Gene3D" id="3.80.10.10">
    <property type="entry name" value="Ribonuclease Inhibitor"/>
    <property type="match status" value="3"/>
</dbReference>
<feature type="compositionally biased region" description="Polar residues" evidence="3">
    <location>
        <begin position="145"/>
        <end position="159"/>
    </location>
</feature>
<feature type="compositionally biased region" description="Polar residues" evidence="3">
    <location>
        <begin position="415"/>
        <end position="430"/>
    </location>
</feature>
<dbReference type="SMART" id="SM00369">
    <property type="entry name" value="LRR_TYP"/>
    <property type="match status" value="10"/>
</dbReference>
<feature type="compositionally biased region" description="Low complexity" evidence="3">
    <location>
        <begin position="443"/>
        <end position="459"/>
    </location>
</feature>
<dbReference type="AlphaFoldDB" id="A0A6A5VC79"/>
<keyword evidence="5" id="KW-1185">Reference proteome</keyword>
<dbReference type="SMART" id="SM00364">
    <property type="entry name" value="LRR_BAC"/>
    <property type="match status" value="8"/>
</dbReference>
<feature type="compositionally biased region" description="Polar residues" evidence="3">
    <location>
        <begin position="328"/>
        <end position="347"/>
    </location>
</feature>
<evidence type="ECO:0000313" key="4">
    <source>
        <dbReference type="EMBL" id="KAF1974754.1"/>
    </source>
</evidence>
<feature type="compositionally biased region" description="Low complexity" evidence="3">
    <location>
        <begin position="297"/>
        <end position="314"/>
    </location>
</feature>
<feature type="compositionally biased region" description="Low complexity" evidence="3">
    <location>
        <begin position="172"/>
        <end position="185"/>
    </location>
</feature>
<organism evidence="4 5">
    <name type="scientific">Bimuria novae-zelandiae CBS 107.79</name>
    <dbReference type="NCBI Taxonomy" id="1447943"/>
    <lineage>
        <taxon>Eukaryota</taxon>
        <taxon>Fungi</taxon>
        <taxon>Dikarya</taxon>
        <taxon>Ascomycota</taxon>
        <taxon>Pezizomycotina</taxon>
        <taxon>Dothideomycetes</taxon>
        <taxon>Pleosporomycetidae</taxon>
        <taxon>Pleosporales</taxon>
        <taxon>Massarineae</taxon>
        <taxon>Didymosphaeriaceae</taxon>
        <taxon>Bimuria</taxon>
    </lineage>
</organism>
<reference evidence="4" key="1">
    <citation type="journal article" date="2020" name="Stud. Mycol.">
        <title>101 Dothideomycetes genomes: a test case for predicting lifestyles and emergence of pathogens.</title>
        <authorList>
            <person name="Haridas S."/>
            <person name="Albert R."/>
            <person name="Binder M."/>
            <person name="Bloem J."/>
            <person name="Labutti K."/>
            <person name="Salamov A."/>
            <person name="Andreopoulos B."/>
            <person name="Baker S."/>
            <person name="Barry K."/>
            <person name="Bills G."/>
            <person name="Bluhm B."/>
            <person name="Cannon C."/>
            <person name="Castanera R."/>
            <person name="Culley D."/>
            <person name="Daum C."/>
            <person name="Ezra D."/>
            <person name="Gonzalez J."/>
            <person name="Henrissat B."/>
            <person name="Kuo A."/>
            <person name="Liang C."/>
            <person name="Lipzen A."/>
            <person name="Lutzoni F."/>
            <person name="Magnuson J."/>
            <person name="Mondo S."/>
            <person name="Nolan M."/>
            <person name="Ohm R."/>
            <person name="Pangilinan J."/>
            <person name="Park H.-J."/>
            <person name="Ramirez L."/>
            <person name="Alfaro M."/>
            <person name="Sun H."/>
            <person name="Tritt A."/>
            <person name="Yoshinaga Y."/>
            <person name="Zwiers L.-H."/>
            <person name="Turgeon B."/>
            <person name="Goodwin S."/>
            <person name="Spatafora J."/>
            <person name="Crous P."/>
            <person name="Grigoriev I."/>
        </authorList>
    </citation>
    <scope>NUCLEOTIDE SEQUENCE</scope>
    <source>
        <strain evidence="4">CBS 107.79</strain>
    </source>
</reference>
<dbReference type="PANTHER" id="PTHR45712:SF22">
    <property type="entry name" value="INSULIN-LIKE GROWTH FACTOR-BINDING PROTEIN COMPLEX ACID LABILE SUBUNIT"/>
    <property type="match status" value="1"/>
</dbReference>
<dbReference type="Pfam" id="PF13855">
    <property type="entry name" value="LRR_8"/>
    <property type="match status" value="2"/>
</dbReference>
<feature type="compositionally biased region" description="Low complexity" evidence="3">
    <location>
        <begin position="369"/>
        <end position="382"/>
    </location>
</feature>
<feature type="compositionally biased region" description="Low complexity" evidence="3">
    <location>
        <begin position="56"/>
        <end position="68"/>
    </location>
</feature>